<dbReference type="SUPFAM" id="SSF90123">
    <property type="entry name" value="ABC transporter transmembrane region"/>
    <property type="match status" value="1"/>
</dbReference>
<gene>
    <name evidence="11" type="ORF">DA73_0400016565</name>
</gene>
<evidence type="ECO:0000256" key="2">
    <source>
        <dbReference type="ARBA" id="ARBA00022448"/>
    </source>
</evidence>
<keyword evidence="3 8" id="KW-0812">Transmembrane</keyword>
<dbReference type="InterPro" id="IPR003439">
    <property type="entry name" value="ABC_transporter-like_ATP-bd"/>
</dbReference>
<evidence type="ECO:0000259" key="10">
    <source>
        <dbReference type="PROSITE" id="PS50929"/>
    </source>
</evidence>
<dbReference type="InterPro" id="IPR017871">
    <property type="entry name" value="ABC_transporter-like_CS"/>
</dbReference>
<dbReference type="PROSITE" id="PS50929">
    <property type="entry name" value="ABC_TM1F"/>
    <property type="match status" value="1"/>
</dbReference>
<evidence type="ECO:0000256" key="1">
    <source>
        <dbReference type="ARBA" id="ARBA00004651"/>
    </source>
</evidence>
<feature type="transmembrane region" description="Helical" evidence="8">
    <location>
        <begin position="183"/>
        <end position="208"/>
    </location>
</feature>
<dbReference type="Pfam" id="PF00664">
    <property type="entry name" value="ABC_membrane"/>
    <property type="match status" value="1"/>
</dbReference>
<dbReference type="InterPro" id="IPR036640">
    <property type="entry name" value="ABC1_TM_sf"/>
</dbReference>
<organism evidence="11 12">
    <name type="scientific">Tolypothrix bouteillei VB521301</name>
    <dbReference type="NCBI Taxonomy" id="1479485"/>
    <lineage>
        <taxon>Bacteria</taxon>
        <taxon>Bacillati</taxon>
        <taxon>Cyanobacteriota</taxon>
        <taxon>Cyanophyceae</taxon>
        <taxon>Nostocales</taxon>
        <taxon>Tolypothrichaceae</taxon>
        <taxon>Tolypothrix</taxon>
    </lineage>
</organism>
<dbReference type="GO" id="GO:0015421">
    <property type="term" value="F:ABC-type oligopeptide transporter activity"/>
    <property type="evidence" value="ECO:0007669"/>
    <property type="project" value="TreeGrafter"/>
</dbReference>
<dbReference type="SMART" id="SM00382">
    <property type="entry name" value="AAA"/>
    <property type="match status" value="1"/>
</dbReference>
<comment type="subcellular location">
    <subcellularLocation>
        <location evidence="1">Cell membrane</location>
        <topology evidence="1">Multi-pass membrane protein</topology>
    </subcellularLocation>
</comment>
<feature type="domain" description="ABC transmembrane type-1" evidence="10">
    <location>
        <begin position="42"/>
        <end position="324"/>
    </location>
</feature>
<keyword evidence="12" id="KW-1185">Reference proteome</keyword>
<dbReference type="InterPro" id="IPR027417">
    <property type="entry name" value="P-loop_NTPase"/>
</dbReference>
<feature type="transmembrane region" description="Helical" evidence="8">
    <location>
        <begin position="260"/>
        <end position="287"/>
    </location>
</feature>
<evidence type="ECO:0000256" key="3">
    <source>
        <dbReference type="ARBA" id="ARBA00022692"/>
    </source>
</evidence>
<evidence type="ECO:0000256" key="5">
    <source>
        <dbReference type="ARBA" id="ARBA00022840"/>
    </source>
</evidence>
<dbReference type="PANTHER" id="PTHR43394:SF1">
    <property type="entry name" value="ATP-BINDING CASSETTE SUB-FAMILY B MEMBER 10, MITOCHONDRIAL"/>
    <property type="match status" value="1"/>
</dbReference>
<dbReference type="InterPro" id="IPR011527">
    <property type="entry name" value="ABC1_TM_dom"/>
</dbReference>
<dbReference type="EMBL" id="JHEG04000001">
    <property type="protein sequence ID" value="KAF3886921.1"/>
    <property type="molecule type" value="Genomic_DNA"/>
</dbReference>
<proteinExistence type="predicted"/>
<dbReference type="PANTHER" id="PTHR43394">
    <property type="entry name" value="ATP-DEPENDENT PERMEASE MDL1, MITOCHONDRIAL"/>
    <property type="match status" value="1"/>
</dbReference>
<evidence type="ECO:0000256" key="4">
    <source>
        <dbReference type="ARBA" id="ARBA00022741"/>
    </source>
</evidence>
<dbReference type="Gene3D" id="1.20.1560.10">
    <property type="entry name" value="ABC transporter type 1, transmembrane domain"/>
    <property type="match status" value="1"/>
</dbReference>
<dbReference type="CDD" id="cd03254">
    <property type="entry name" value="ABCC_Glucan_exporter_like"/>
    <property type="match status" value="1"/>
</dbReference>
<dbReference type="InterPro" id="IPR003593">
    <property type="entry name" value="AAA+_ATPase"/>
</dbReference>
<dbReference type="GO" id="GO:0005886">
    <property type="term" value="C:plasma membrane"/>
    <property type="evidence" value="ECO:0007669"/>
    <property type="project" value="UniProtKB-SubCell"/>
</dbReference>
<dbReference type="PROSITE" id="PS50893">
    <property type="entry name" value="ABC_TRANSPORTER_2"/>
    <property type="match status" value="1"/>
</dbReference>
<keyword evidence="7 8" id="KW-0472">Membrane</keyword>
<dbReference type="PROSITE" id="PS00211">
    <property type="entry name" value="ABC_TRANSPORTER_1"/>
    <property type="match status" value="1"/>
</dbReference>
<evidence type="ECO:0000259" key="9">
    <source>
        <dbReference type="PROSITE" id="PS50893"/>
    </source>
</evidence>
<reference evidence="11" key="2">
    <citation type="submission" date="2019-11" db="EMBL/GenBank/DDBJ databases">
        <title>Improved Assembly of Tolypothrix boutellei genome.</title>
        <authorList>
            <person name="Sarangi A.N."/>
            <person name="Mukherjee M."/>
            <person name="Ghosh S."/>
            <person name="Singh D."/>
            <person name="Das A."/>
            <person name="Kant S."/>
            <person name="Prusty A."/>
            <person name="Tripathy S."/>
        </authorList>
    </citation>
    <scope>NUCLEOTIDE SEQUENCE</scope>
    <source>
        <strain evidence="11">VB521301</strain>
    </source>
</reference>
<dbReference type="SUPFAM" id="SSF52540">
    <property type="entry name" value="P-loop containing nucleoside triphosphate hydrolases"/>
    <property type="match status" value="1"/>
</dbReference>
<dbReference type="GO" id="GO:0016887">
    <property type="term" value="F:ATP hydrolysis activity"/>
    <property type="evidence" value="ECO:0007669"/>
    <property type="project" value="InterPro"/>
</dbReference>
<feature type="transmembrane region" description="Helical" evidence="8">
    <location>
        <begin position="157"/>
        <end position="177"/>
    </location>
</feature>
<evidence type="ECO:0000313" key="12">
    <source>
        <dbReference type="Proteomes" id="UP000029738"/>
    </source>
</evidence>
<feature type="domain" description="ABC transporter" evidence="9">
    <location>
        <begin position="358"/>
        <end position="592"/>
    </location>
</feature>
<protein>
    <submittedName>
        <fullName evidence="11">ABC transporter ATP-binding protein</fullName>
    </submittedName>
</protein>
<dbReference type="CDD" id="cd18547">
    <property type="entry name" value="ABC_6TM_Tm288_like"/>
    <property type="match status" value="1"/>
</dbReference>
<dbReference type="InterPro" id="IPR039421">
    <property type="entry name" value="Type_1_exporter"/>
</dbReference>
<reference evidence="11" key="1">
    <citation type="journal article" date="2015" name="Genome Announc.">
        <title>Draft Genome Sequence of Tolypothrix boutellei Strain VB521301.</title>
        <authorList>
            <person name="Chandrababunaidu M.M."/>
            <person name="Singh D."/>
            <person name="Sen D."/>
            <person name="Bhan S."/>
            <person name="Das S."/>
            <person name="Gupta A."/>
            <person name="Adhikary S.P."/>
            <person name="Tripathy S."/>
        </authorList>
    </citation>
    <scope>NUCLEOTIDE SEQUENCE</scope>
    <source>
        <strain evidence="11">VB521301</strain>
    </source>
</reference>
<evidence type="ECO:0000256" key="6">
    <source>
        <dbReference type="ARBA" id="ARBA00022989"/>
    </source>
</evidence>
<dbReference type="Proteomes" id="UP000029738">
    <property type="component" value="Unassembled WGS sequence"/>
</dbReference>
<comment type="caution">
    <text evidence="11">The sequence shown here is derived from an EMBL/GenBank/DDBJ whole genome shotgun (WGS) entry which is preliminary data.</text>
</comment>
<dbReference type="OrthoDB" id="544620at2"/>
<dbReference type="Pfam" id="PF00005">
    <property type="entry name" value="ABC_tran"/>
    <property type="match status" value="1"/>
</dbReference>
<dbReference type="GO" id="GO:0005524">
    <property type="term" value="F:ATP binding"/>
    <property type="evidence" value="ECO:0007669"/>
    <property type="project" value="UniProtKB-KW"/>
</dbReference>
<keyword evidence="2" id="KW-0813">Transport</keyword>
<feature type="transmembrane region" description="Helical" evidence="8">
    <location>
        <begin position="37"/>
        <end position="61"/>
    </location>
</feature>
<keyword evidence="5 11" id="KW-0067">ATP-binding</keyword>
<dbReference type="FunFam" id="3.40.50.300:FF:000287">
    <property type="entry name" value="Multidrug ABC transporter ATP-binding protein"/>
    <property type="match status" value="1"/>
</dbReference>
<name>A0A8S9T2S8_9CYAN</name>
<feature type="transmembrane region" description="Helical" evidence="8">
    <location>
        <begin position="81"/>
        <end position="103"/>
    </location>
</feature>
<sequence>MNKPLLHRKVKFKAGDPPPTQPRLKVLGRLLGYITRYALEVVGVIALLLLSTVLNLLIPYWLGVGLNNLSSTPDLRVITQVAIGIAIAAICSSGVMLWQTLMLNRVIQRALYRLRQDLFEQMQTLSLNFFDRQPIGDLMSRVTNDTDAVAQFFRNSLNLVVSETLQLVFLVLAMFLLNWKLAIAALTIAPLIVLFLGFISQIAGPVFANLQAQIGELNSLLEETVSGQKVVIAYGQQEEAIATFEDISHLARLAGVKARLLALVSGPVTLVLTNLDVALVALVGGLLTLRGEANIGVVATFLQYTRQFSIPIASLGNNLDTLLAASAAAERIFSILDERPAIVDQPNAPEMPPIQGHVLARDVNFSYIQGRPILKHNSFEARPGEKIGLCGPTGAGKSTIINLITRYYDLDGGEILIDGHNIATFQQDSLRRQIGIVLQEAFLFSDTVMNNLRYARLDATEQDCIEATKQANAHEFILHLPDGYNTMLTERGSNLSQGQRQLLTIARMMVQNPRMVILDEATSNIDTRTEQKIQQALDRLMQGRTSFVIAHRLSTIRNADRILVLKAGEIIETGTHDELMQKQGFYYDLFMSQFKGKLNYEL</sequence>
<evidence type="ECO:0000313" key="11">
    <source>
        <dbReference type="EMBL" id="KAF3886921.1"/>
    </source>
</evidence>
<keyword evidence="6 8" id="KW-1133">Transmembrane helix</keyword>
<dbReference type="RefSeq" id="WP_050045877.1">
    <property type="nucleotide sequence ID" value="NZ_JHEG04000001.1"/>
</dbReference>
<accession>A0A8S9T2S8</accession>
<dbReference type="AlphaFoldDB" id="A0A8S9T2S8"/>
<keyword evidence="4" id="KW-0547">Nucleotide-binding</keyword>
<dbReference type="Gene3D" id="3.40.50.300">
    <property type="entry name" value="P-loop containing nucleotide triphosphate hydrolases"/>
    <property type="match status" value="1"/>
</dbReference>
<evidence type="ECO:0000256" key="7">
    <source>
        <dbReference type="ARBA" id="ARBA00023136"/>
    </source>
</evidence>
<evidence type="ECO:0000256" key="8">
    <source>
        <dbReference type="SAM" id="Phobius"/>
    </source>
</evidence>